<dbReference type="InterPro" id="IPR013786">
    <property type="entry name" value="AcylCoA_DH/ox_N"/>
</dbReference>
<sequence length="380" mass="41370">MDQVLPVLRRHASEVDENASFPSESLTALRTSGLLGSVIPSQHGGWGMSLSQFVETAQLLAGACLTSASIWAMHCQQADALARYGNQGFTDEILPQIAAGQVYLASVTTEPVKGGHALSAHSAALHSDEYLSFDRKAPVVTGGRHADGFLITLRASATAPETQVSLIYADRSQLRIEQSGDWRTLGMRGTDSVSLHLKGKVPDRQVIGGHGGFREVAVESYLPMAHIGWSACWLGAAKGVFAELVQELRRPGRRGGPQLSSDLVRERLARIRLDLELVHSYLQRVVSEVEQCWRAGQSVGEPVQQIHLNSLKLCASELCYRAVDRMIELAGLSLGYSKDSVVPLERCLRDLRSASLNYSNERLLTVTGAMTLMDRSVRLA</sequence>
<evidence type="ECO:0000256" key="1">
    <source>
        <dbReference type="ARBA" id="ARBA00001974"/>
    </source>
</evidence>
<evidence type="ECO:0000256" key="4">
    <source>
        <dbReference type="ARBA" id="ARBA00022827"/>
    </source>
</evidence>
<dbReference type="PANTHER" id="PTHR43884:SF12">
    <property type="entry name" value="ISOVALERYL-COA DEHYDROGENASE, MITOCHONDRIAL-RELATED"/>
    <property type="match status" value="1"/>
</dbReference>
<keyword evidence="3" id="KW-0285">Flavoprotein</keyword>
<proteinExistence type="inferred from homology"/>
<comment type="cofactor">
    <cofactor evidence="1">
        <name>FAD</name>
        <dbReference type="ChEBI" id="CHEBI:57692"/>
    </cofactor>
</comment>
<dbReference type="InterPro" id="IPR036250">
    <property type="entry name" value="AcylCo_DH-like_C"/>
</dbReference>
<evidence type="ECO:0000313" key="7">
    <source>
        <dbReference type="EMBL" id="KIZ15726.1"/>
    </source>
</evidence>
<dbReference type="PIRSF" id="PIRSF016578">
    <property type="entry name" value="HsaA"/>
    <property type="match status" value="1"/>
</dbReference>
<dbReference type="Gene3D" id="2.40.110.10">
    <property type="entry name" value="Butyryl-CoA Dehydrogenase, subunit A, domain 2"/>
    <property type="match status" value="1"/>
</dbReference>
<organism evidence="7 8">
    <name type="scientific">Streptomyces natalensis ATCC 27448</name>
    <dbReference type="NCBI Taxonomy" id="1240678"/>
    <lineage>
        <taxon>Bacteria</taxon>
        <taxon>Bacillati</taxon>
        <taxon>Actinomycetota</taxon>
        <taxon>Actinomycetes</taxon>
        <taxon>Kitasatosporales</taxon>
        <taxon>Streptomycetaceae</taxon>
        <taxon>Streptomyces</taxon>
    </lineage>
</organism>
<keyword evidence="4" id="KW-0274">FAD</keyword>
<protein>
    <submittedName>
        <fullName evidence="7">Acyl-CoA dehydrogenase</fullName>
    </submittedName>
</protein>
<dbReference type="SUPFAM" id="SSF47203">
    <property type="entry name" value="Acyl-CoA dehydrogenase C-terminal domain-like"/>
    <property type="match status" value="1"/>
</dbReference>
<name>A0A0D7CI68_9ACTN</name>
<dbReference type="EMBL" id="JRKI01000031">
    <property type="protein sequence ID" value="KIZ15726.1"/>
    <property type="molecule type" value="Genomic_DNA"/>
</dbReference>
<gene>
    <name evidence="7" type="ORF">SNA_24995</name>
</gene>
<dbReference type="AlphaFoldDB" id="A0A0D7CI68"/>
<feature type="domain" description="Acyl-CoA dehydrogenase/oxidase C-terminal" evidence="5">
    <location>
        <begin position="219"/>
        <end position="354"/>
    </location>
</feature>
<dbReference type="GO" id="GO:0003995">
    <property type="term" value="F:acyl-CoA dehydrogenase activity"/>
    <property type="evidence" value="ECO:0007669"/>
    <property type="project" value="TreeGrafter"/>
</dbReference>
<evidence type="ECO:0000256" key="2">
    <source>
        <dbReference type="ARBA" id="ARBA00009347"/>
    </source>
</evidence>
<dbReference type="Pfam" id="PF02771">
    <property type="entry name" value="Acyl-CoA_dh_N"/>
    <property type="match status" value="1"/>
</dbReference>
<dbReference type="PATRIC" id="fig|1240678.4.peg.5307"/>
<reference evidence="7 8" key="1">
    <citation type="submission" date="2014-09" db="EMBL/GenBank/DDBJ databases">
        <title>Draft genome sequence of Streptomyces natalensis ATCC 27448, producer of the antifungal pimaricin.</title>
        <authorList>
            <person name="Mendes M.V."/>
            <person name="Beites T."/>
            <person name="Pires S."/>
            <person name="Santos C.L."/>
            <person name="Moradas-Ferreira P."/>
        </authorList>
    </citation>
    <scope>NUCLEOTIDE SEQUENCE [LARGE SCALE GENOMIC DNA]</scope>
    <source>
        <strain evidence="7 8">ATCC 27448</strain>
    </source>
</reference>
<evidence type="ECO:0000259" key="6">
    <source>
        <dbReference type="Pfam" id="PF02771"/>
    </source>
</evidence>
<evidence type="ECO:0000256" key="3">
    <source>
        <dbReference type="ARBA" id="ARBA00022630"/>
    </source>
</evidence>
<dbReference type="PANTHER" id="PTHR43884">
    <property type="entry name" value="ACYL-COA DEHYDROGENASE"/>
    <property type="match status" value="1"/>
</dbReference>
<feature type="domain" description="Acyl-CoA dehydrogenase/oxidase N-terminal" evidence="6">
    <location>
        <begin position="8"/>
        <end position="101"/>
    </location>
</feature>
<accession>A0A0D7CI68</accession>
<evidence type="ECO:0000259" key="5">
    <source>
        <dbReference type="Pfam" id="PF00441"/>
    </source>
</evidence>
<comment type="similarity">
    <text evidence="2">Belongs to the acyl-CoA dehydrogenase family.</text>
</comment>
<evidence type="ECO:0000313" key="8">
    <source>
        <dbReference type="Proteomes" id="UP000032458"/>
    </source>
</evidence>
<dbReference type="Gene3D" id="1.20.140.10">
    <property type="entry name" value="Butyryl-CoA Dehydrogenase, subunit A, domain 3"/>
    <property type="match status" value="1"/>
</dbReference>
<dbReference type="Proteomes" id="UP000032458">
    <property type="component" value="Unassembled WGS sequence"/>
</dbReference>
<dbReference type="InterPro" id="IPR009075">
    <property type="entry name" value="AcylCo_DH/oxidase_C"/>
</dbReference>
<dbReference type="InterPro" id="IPR037069">
    <property type="entry name" value="AcylCoA_DH/ox_N_sf"/>
</dbReference>
<dbReference type="SUPFAM" id="SSF56645">
    <property type="entry name" value="Acyl-CoA dehydrogenase NM domain-like"/>
    <property type="match status" value="1"/>
</dbReference>
<dbReference type="GO" id="GO:0050660">
    <property type="term" value="F:flavin adenine dinucleotide binding"/>
    <property type="evidence" value="ECO:0007669"/>
    <property type="project" value="InterPro"/>
</dbReference>
<comment type="caution">
    <text evidence="7">The sequence shown here is derived from an EMBL/GenBank/DDBJ whole genome shotgun (WGS) entry which is preliminary data.</text>
</comment>
<dbReference type="Gene3D" id="1.10.540.10">
    <property type="entry name" value="Acyl-CoA dehydrogenase/oxidase, N-terminal domain"/>
    <property type="match status" value="1"/>
</dbReference>
<dbReference type="InterPro" id="IPR046373">
    <property type="entry name" value="Acyl-CoA_Oxase/DH_mid-dom_sf"/>
</dbReference>
<keyword evidence="8" id="KW-1185">Reference proteome</keyword>
<dbReference type="Pfam" id="PF00441">
    <property type="entry name" value="Acyl-CoA_dh_1"/>
    <property type="match status" value="1"/>
</dbReference>
<dbReference type="InterPro" id="IPR009100">
    <property type="entry name" value="AcylCoA_DH/oxidase_NM_dom_sf"/>
</dbReference>